<dbReference type="Proteomes" id="UP001165422">
    <property type="component" value="Unassembled WGS sequence"/>
</dbReference>
<keyword evidence="4" id="KW-1185">Reference proteome</keyword>
<gene>
    <name evidence="3" type="ORF">LN736_13880</name>
</gene>
<protein>
    <submittedName>
        <fullName evidence="3">Uncharacterized protein</fullName>
    </submittedName>
</protein>
<evidence type="ECO:0000256" key="1">
    <source>
        <dbReference type="SAM" id="MobiDB-lite"/>
    </source>
</evidence>
<sequence length="137" mass="14788">MKCKMNRKKIVSLLLTLGILATPVVAPQYTDAGNLNNKVYAYDDTIRDGNKAQKAPLQTATGQVGEGITTPARMAENMTYEEAMSSPYKVEATYDETGHLKDGSGSNNSGNNTGSTNSATLLHLDLQEKTALRHLLL</sequence>
<keyword evidence="2" id="KW-0732">Signal</keyword>
<dbReference type="RefSeq" id="WP_229981750.1">
    <property type="nucleotide sequence ID" value="NZ_JAJJPB010000020.1"/>
</dbReference>
<feature type="compositionally biased region" description="Low complexity" evidence="1">
    <location>
        <begin position="103"/>
        <end position="118"/>
    </location>
</feature>
<accession>A0ABS8N8H5</accession>
<evidence type="ECO:0000313" key="4">
    <source>
        <dbReference type="Proteomes" id="UP001165422"/>
    </source>
</evidence>
<feature type="signal peptide" evidence="2">
    <location>
        <begin position="1"/>
        <end position="26"/>
    </location>
</feature>
<organism evidence="3 4">
    <name type="scientific">Clostridium aromativorans</name>
    <dbReference type="NCBI Taxonomy" id="2836848"/>
    <lineage>
        <taxon>Bacteria</taxon>
        <taxon>Bacillati</taxon>
        <taxon>Bacillota</taxon>
        <taxon>Clostridia</taxon>
        <taxon>Eubacteriales</taxon>
        <taxon>Clostridiaceae</taxon>
        <taxon>Clostridium</taxon>
    </lineage>
</organism>
<evidence type="ECO:0000256" key="2">
    <source>
        <dbReference type="SAM" id="SignalP"/>
    </source>
</evidence>
<feature type="region of interest" description="Disordered" evidence="1">
    <location>
        <begin position="97"/>
        <end position="121"/>
    </location>
</feature>
<dbReference type="EMBL" id="JAJJPB010000020">
    <property type="protein sequence ID" value="MCC9295951.1"/>
    <property type="molecule type" value="Genomic_DNA"/>
</dbReference>
<evidence type="ECO:0000313" key="3">
    <source>
        <dbReference type="EMBL" id="MCC9295951.1"/>
    </source>
</evidence>
<feature type="chain" id="PRO_5046033563" evidence="2">
    <location>
        <begin position="27"/>
        <end position="137"/>
    </location>
</feature>
<reference evidence="3" key="1">
    <citation type="submission" date="2021-11" db="EMBL/GenBank/DDBJ databases">
        <authorList>
            <person name="Qingchun L."/>
            <person name="Dong Z."/>
            <person name="Zongwei Q."/>
            <person name="Jia Z."/>
            <person name="Duotao L."/>
        </authorList>
    </citation>
    <scope>NUCLEOTIDE SEQUENCE</scope>
    <source>
        <strain evidence="3">WLY-B-L2</strain>
    </source>
</reference>
<comment type="caution">
    <text evidence="3">The sequence shown here is derived from an EMBL/GenBank/DDBJ whole genome shotgun (WGS) entry which is preliminary data.</text>
</comment>
<proteinExistence type="predicted"/>
<name>A0ABS8N8H5_9CLOT</name>